<feature type="transmembrane region" description="Helical" evidence="1">
    <location>
        <begin position="152"/>
        <end position="170"/>
    </location>
</feature>
<feature type="transmembrane region" description="Helical" evidence="1">
    <location>
        <begin position="249"/>
        <end position="268"/>
    </location>
</feature>
<feature type="transmembrane region" description="Helical" evidence="1">
    <location>
        <begin position="72"/>
        <end position="94"/>
    </location>
</feature>
<keyword evidence="1" id="KW-1133">Transmembrane helix</keyword>
<sequence length="338" mass="39307">MGLWMFWFNHDEWKHLYNCSRKTPQEWNAEGQPNMPLGIIYSSMGITCEIVYIPFIIAMLKPEFIQHSCFKFMFLIAIIDMIELPFNSVISGIQCATGEHFCNNVNLYYTVGCIGIACWYSGCMTCIFLAFNRLFELCFPKFAEKLYGGWRIYVWLVIPVLEFIWCALFEKPALYSIKLHAWFFNPFELVEDLRYPTPLTSHFHIVHNSLTMILMSGSYFALIVFMYVKYRFYQAETVSKLQKLMTIQAVLVCFEMCVAAGICILMQHVHLPTILAVIAHVGWIMVNGDNPFVYFLINKSMRRAVINMLLRLFNHESISSTRVGHLNYGARNENNAMP</sequence>
<evidence type="ECO:0000313" key="3">
    <source>
        <dbReference type="WBParaSite" id="ACRNAN_scaffold4895.g19061.t1"/>
    </source>
</evidence>
<dbReference type="WBParaSite" id="ACRNAN_scaffold4895.g19061.t1">
    <property type="protein sequence ID" value="ACRNAN_scaffold4895.g19061.t1"/>
    <property type="gene ID" value="ACRNAN_scaffold4895.g19061"/>
</dbReference>
<accession>A0A914DZ18</accession>
<reference evidence="3" key="1">
    <citation type="submission" date="2022-11" db="UniProtKB">
        <authorList>
            <consortium name="WormBaseParasite"/>
        </authorList>
    </citation>
    <scope>IDENTIFICATION</scope>
</reference>
<name>A0A914DZ18_9BILA</name>
<dbReference type="Proteomes" id="UP000887540">
    <property type="component" value="Unplaced"/>
</dbReference>
<feature type="transmembrane region" description="Helical" evidence="1">
    <location>
        <begin position="274"/>
        <end position="297"/>
    </location>
</feature>
<feature type="transmembrane region" description="Helical" evidence="1">
    <location>
        <begin position="39"/>
        <end position="60"/>
    </location>
</feature>
<dbReference type="AlphaFoldDB" id="A0A914DZ18"/>
<keyword evidence="1" id="KW-0472">Membrane</keyword>
<keyword evidence="1" id="KW-0812">Transmembrane</keyword>
<proteinExistence type="predicted"/>
<dbReference type="PANTHER" id="PTHR23021">
    <property type="entry name" value="SERPENTINE RECEPTOR, CLASS T"/>
    <property type="match status" value="1"/>
</dbReference>
<dbReference type="PANTHER" id="PTHR23021:SF11">
    <property type="entry name" value="SERPENTINE RECEPTOR, CLASS T"/>
    <property type="match status" value="1"/>
</dbReference>
<protein>
    <submittedName>
        <fullName evidence="3">Uncharacterized protein</fullName>
    </submittedName>
</protein>
<dbReference type="Pfam" id="PF10321">
    <property type="entry name" value="7TM_GPCR_Srt"/>
    <property type="match status" value="1"/>
</dbReference>
<dbReference type="SUPFAM" id="SSF81321">
    <property type="entry name" value="Family A G protein-coupled receptor-like"/>
    <property type="match status" value="1"/>
</dbReference>
<dbReference type="Gene3D" id="1.20.1070.10">
    <property type="entry name" value="Rhodopsin 7-helix transmembrane proteins"/>
    <property type="match status" value="1"/>
</dbReference>
<dbReference type="InterPro" id="IPR019425">
    <property type="entry name" value="7TM_GPCR_serpentine_rcpt_Srt"/>
</dbReference>
<evidence type="ECO:0000256" key="1">
    <source>
        <dbReference type="SAM" id="Phobius"/>
    </source>
</evidence>
<organism evidence="2 3">
    <name type="scientific">Acrobeloides nanus</name>
    <dbReference type="NCBI Taxonomy" id="290746"/>
    <lineage>
        <taxon>Eukaryota</taxon>
        <taxon>Metazoa</taxon>
        <taxon>Ecdysozoa</taxon>
        <taxon>Nematoda</taxon>
        <taxon>Chromadorea</taxon>
        <taxon>Rhabditida</taxon>
        <taxon>Tylenchina</taxon>
        <taxon>Cephalobomorpha</taxon>
        <taxon>Cephaloboidea</taxon>
        <taxon>Cephalobidae</taxon>
        <taxon>Acrobeloides</taxon>
    </lineage>
</organism>
<keyword evidence="2" id="KW-1185">Reference proteome</keyword>
<evidence type="ECO:0000313" key="2">
    <source>
        <dbReference type="Proteomes" id="UP000887540"/>
    </source>
</evidence>
<feature type="transmembrane region" description="Helical" evidence="1">
    <location>
        <begin position="205"/>
        <end position="228"/>
    </location>
</feature>
<feature type="transmembrane region" description="Helical" evidence="1">
    <location>
        <begin position="106"/>
        <end position="131"/>
    </location>
</feature>